<gene>
    <name evidence="1" type="ORF">SAMN06295973_2807</name>
</gene>
<dbReference type="EMBL" id="FUZO01000002">
    <property type="protein sequence ID" value="SKC68303.1"/>
    <property type="molecule type" value="Genomic_DNA"/>
</dbReference>
<evidence type="ECO:0000313" key="1">
    <source>
        <dbReference type="EMBL" id="SKC68303.1"/>
    </source>
</evidence>
<evidence type="ECO:0008006" key="3">
    <source>
        <dbReference type="Google" id="ProtNLM"/>
    </source>
</evidence>
<keyword evidence="2" id="KW-1185">Reference proteome</keyword>
<reference evidence="1 2" key="1">
    <citation type="submission" date="2017-02" db="EMBL/GenBank/DDBJ databases">
        <authorList>
            <person name="Varghese N."/>
            <person name="Submissions S."/>
        </authorList>
    </citation>
    <scope>NUCLEOTIDE SEQUENCE [LARGE SCALE GENOMIC DNA]</scope>
    <source>
        <strain evidence="1 2">VKM Ac-1787</strain>
    </source>
</reference>
<dbReference type="Proteomes" id="UP000190827">
    <property type="component" value="Unassembled WGS sequence"/>
</dbReference>
<sequence>MGKASTSWGSHRRIDVGTVTRQYYCTACESVRPFNSKKQLNCLVAGPDLVSIDVVLKCVDCTNTVENWFLLKCADDLFGQAPSVSLVYCNEHLGSSANALGPNDTVMQDLLDRADLGRRVGLAAGSIIYLRKHFEITTHTAATGVGVPLLTEKDKRRSFADILREVDQKIQIIPEEFSQDGYRLFSELSTVIHGNADEMVALGKFDALRRLVVGVFENVRNRAEFTQATNDLGWVSKGEL</sequence>
<evidence type="ECO:0000313" key="2">
    <source>
        <dbReference type="Proteomes" id="UP000190827"/>
    </source>
</evidence>
<organism evidence="1 2">
    <name type="scientific">Plantibacter cousiniae</name>
    <name type="common">nom. nud.</name>
    <dbReference type="NCBI Taxonomy" id="199709"/>
    <lineage>
        <taxon>Bacteria</taxon>
        <taxon>Bacillati</taxon>
        <taxon>Actinomycetota</taxon>
        <taxon>Actinomycetes</taxon>
        <taxon>Micrococcales</taxon>
        <taxon>Microbacteriaceae</taxon>
        <taxon>Plantibacter</taxon>
    </lineage>
</organism>
<name>A0ABY1LRR1_9MICO</name>
<protein>
    <recommendedName>
        <fullName evidence="3">DUF4145 domain-containing protein</fullName>
    </recommendedName>
</protein>
<proteinExistence type="predicted"/>
<accession>A0ABY1LRR1</accession>
<comment type="caution">
    <text evidence="1">The sequence shown here is derived from an EMBL/GenBank/DDBJ whole genome shotgun (WGS) entry which is preliminary data.</text>
</comment>